<name>A0A1M6BNC8_9ACTN</name>
<dbReference type="AlphaFoldDB" id="A0A1M6BNC8"/>
<dbReference type="OrthoDB" id="7605626at2"/>
<organism evidence="4 5">
    <name type="scientific">Tessaracoccus bendigoensis DSM 12906</name>
    <dbReference type="NCBI Taxonomy" id="1123357"/>
    <lineage>
        <taxon>Bacteria</taxon>
        <taxon>Bacillati</taxon>
        <taxon>Actinomycetota</taxon>
        <taxon>Actinomycetes</taxon>
        <taxon>Propionibacteriales</taxon>
        <taxon>Propionibacteriaceae</taxon>
        <taxon>Tessaracoccus</taxon>
    </lineage>
</organism>
<gene>
    <name evidence="4" type="ORF">SAMN02745244_00493</name>
</gene>
<evidence type="ECO:0000256" key="1">
    <source>
        <dbReference type="SAM" id="MobiDB-lite"/>
    </source>
</evidence>
<protein>
    <submittedName>
        <fullName evidence="4">Uncharacterized protein</fullName>
    </submittedName>
</protein>
<dbReference type="EMBL" id="FQZG01000007">
    <property type="protein sequence ID" value="SHI50241.1"/>
    <property type="molecule type" value="Genomic_DNA"/>
</dbReference>
<keyword evidence="5" id="KW-1185">Reference proteome</keyword>
<evidence type="ECO:0000313" key="4">
    <source>
        <dbReference type="EMBL" id="SHI50241.1"/>
    </source>
</evidence>
<dbReference type="GO" id="GO:0003697">
    <property type="term" value="F:single-stranded DNA binding"/>
    <property type="evidence" value="ECO:0007669"/>
    <property type="project" value="InterPro"/>
</dbReference>
<dbReference type="InterPro" id="IPR013610">
    <property type="entry name" value="ArdC_N"/>
</dbReference>
<feature type="domain" description="IrrE N-terminal-like" evidence="2">
    <location>
        <begin position="189"/>
        <end position="264"/>
    </location>
</feature>
<evidence type="ECO:0000259" key="3">
    <source>
        <dbReference type="Pfam" id="PF08401"/>
    </source>
</evidence>
<reference evidence="5" key="1">
    <citation type="submission" date="2016-11" db="EMBL/GenBank/DDBJ databases">
        <authorList>
            <person name="Varghese N."/>
            <person name="Submissions S."/>
        </authorList>
    </citation>
    <scope>NUCLEOTIDE SEQUENCE [LARGE SCALE GENOMIC DNA]</scope>
    <source>
        <strain evidence="5">DSM 12906</strain>
    </source>
</reference>
<dbReference type="STRING" id="1123357.SAMN02745244_00493"/>
<dbReference type="Pfam" id="PF08401">
    <property type="entry name" value="ArdcN"/>
    <property type="match status" value="1"/>
</dbReference>
<feature type="region of interest" description="Disordered" evidence="1">
    <location>
        <begin position="319"/>
        <end position="345"/>
    </location>
</feature>
<dbReference type="RefSeq" id="WP_073185973.1">
    <property type="nucleotide sequence ID" value="NZ_FQZG01000007.1"/>
</dbReference>
<proteinExistence type="predicted"/>
<dbReference type="Pfam" id="PF06114">
    <property type="entry name" value="Peptidase_M78"/>
    <property type="match status" value="1"/>
</dbReference>
<evidence type="ECO:0000259" key="2">
    <source>
        <dbReference type="Pfam" id="PF06114"/>
    </source>
</evidence>
<accession>A0A1M6BNC8</accession>
<dbReference type="InterPro" id="IPR010359">
    <property type="entry name" value="IrrE_HExxH"/>
</dbReference>
<dbReference type="Proteomes" id="UP000184512">
    <property type="component" value="Unassembled WGS sequence"/>
</dbReference>
<evidence type="ECO:0000313" key="5">
    <source>
        <dbReference type="Proteomes" id="UP000184512"/>
    </source>
</evidence>
<sequence>MVTNDEGRAAREAKLEYLHDTLATTVEALVSAEDWVRALEFAARFRSRSFNNTLLIWVQHEAAFEAGKVPNPVPSHVAGYRQWQQLGRQVQKGQQGYMIFAPVTGRFASSNPADPSSWHRLGPREKHKVNEVVRTRMVGARPAYVWDVTQTEGDPIPETPAPKLLDGEAPAGLWGGLAAQVEALGFEVVQVSDAGQIGGADGLTDYTTRQVSVRTDVTEVNQVATLVHELAHVLMHDPKDEEARQHRGVREVEAESVALMIGAAHGLDTSGYTIPYVAGWASSVKDTEPAEVIKATGERVRKTALGILDRLDTFQVANGTPPGLTRELSDRVAPGTDAGRERPTVPSVPVVEPEIEPVTVFAGRGL</sequence>
<dbReference type="Gene3D" id="1.10.10.2910">
    <property type="match status" value="1"/>
</dbReference>
<feature type="domain" description="N-terminal" evidence="3">
    <location>
        <begin position="23"/>
        <end position="138"/>
    </location>
</feature>